<protein>
    <submittedName>
        <fullName evidence="2">Uncharacterized protein</fullName>
    </submittedName>
</protein>
<dbReference type="AlphaFoldDB" id="A0A0A9ES71"/>
<feature type="region of interest" description="Disordered" evidence="1">
    <location>
        <begin position="44"/>
        <end position="79"/>
    </location>
</feature>
<accession>A0A0A9ES71</accession>
<reference evidence="2" key="2">
    <citation type="journal article" date="2015" name="Data Brief">
        <title>Shoot transcriptome of the giant reed, Arundo donax.</title>
        <authorList>
            <person name="Barrero R.A."/>
            <person name="Guerrero F.D."/>
            <person name="Moolhuijzen P."/>
            <person name="Goolsby J.A."/>
            <person name="Tidwell J."/>
            <person name="Bellgard S.E."/>
            <person name="Bellgard M.I."/>
        </authorList>
    </citation>
    <scope>NUCLEOTIDE SEQUENCE</scope>
    <source>
        <tissue evidence="2">Shoot tissue taken approximately 20 cm above the soil surface</tissue>
    </source>
</reference>
<evidence type="ECO:0000313" key="2">
    <source>
        <dbReference type="EMBL" id="JAE01859.1"/>
    </source>
</evidence>
<reference evidence="2" key="1">
    <citation type="submission" date="2014-09" db="EMBL/GenBank/DDBJ databases">
        <authorList>
            <person name="Magalhaes I.L.F."/>
            <person name="Oliveira U."/>
            <person name="Santos F.R."/>
            <person name="Vidigal T.H.D.A."/>
            <person name="Brescovit A.D."/>
            <person name="Santos A.J."/>
        </authorList>
    </citation>
    <scope>NUCLEOTIDE SEQUENCE</scope>
    <source>
        <tissue evidence="2">Shoot tissue taken approximately 20 cm above the soil surface</tissue>
    </source>
</reference>
<name>A0A0A9ES71_ARUDO</name>
<evidence type="ECO:0000256" key="1">
    <source>
        <dbReference type="SAM" id="MobiDB-lite"/>
    </source>
</evidence>
<proteinExistence type="predicted"/>
<dbReference type="EMBL" id="GBRH01196037">
    <property type="protein sequence ID" value="JAE01859.1"/>
    <property type="molecule type" value="Transcribed_RNA"/>
</dbReference>
<organism evidence="2">
    <name type="scientific">Arundo donax</name>
    <name type="common">Giant reed</name>
    <name type="synonym">Donax arundinaceus</name>
    <dbReference type="NCBI Taxonomy" id="35708"/>
    <lineage>
        <taxon>Eukaryota</taxon>
        <taxon>Viridiplantae</taxon>
        <taxon>Streptophyta</taxon>
        <taxon>Embryophyta</taxon>
        <taxon>Tracheophyta</taxon>
        <taxon>Spermatophyta</taxon>
        <taxon>Magnoliopsida</taxon>
        <taxon>Liliopsida</taxon>
        <taxon>Poales</taxon>
        <taxon>Poaceae</taxon>
        <taxon>PACMAD clade</taxon>
        <taxon>Arundinoideae</taxon>
        <taxon>Arundineae</taxon>
        <taxon>Arundo</taxon>
    </lineage>
</organism>
<sequence length="124" mass="12680">MISGKRWSPISIFISLVSPPGGLIAAAEAAEAVEAPLGGPVAIEAAQRAEDAQRRPRAGSRSGPRHGGDGAAALPHGAVGRQRVRLEARARRCIMVEARGRWAACQPAGEGATGWRPLDGGASG</sequence>